<feature type="domain" description="Leucine-binding protein" evidence="4">
    <location>
        <begin position="238"/>
        <end position="379"/>
    </location>
</feature>
<dbReference type="PANTHER" id="PTHR30483">
    <property type="entry name" value="LEUCINE-SPECIFIC-BINDING PROTEIN"/>
    <property type="match status" value="1"/>
</dbReference>
<proteinExistence type="inferred from homology"/>
<evidence type="ECO:0000313" key="5">
    <source>
        <dbReference type="EMBL" id="PKD44803.1"/>
    </source>
</evidence>
<organism evidence="5 6">
    <name type="scientific">Rhodohalobacter barkolensis</name>
    <dbReference type="NCBI Taxonomy" id="2053187"/>
    <lineage>
        <taxon>Bacteria</taxon>
        <taxon>Pseudomonadati</taxon>
        <taxon>Balneolota</taxon>
        <taxon>Balneolia</taxon>
        <taxon>Balneolales</taxon>
        <taxon>Balneolaceae</taxon>
        <taxon>Rhodohalobacter</taxon>
    </lineage>
</organism>
<dbReference type="InterPro" id="IPR028082">
    <property type="entry name" value="Peripla_BP_I"/>
</dbReference>
<dbReference type="Pfam" id="PF13458">
    <property type="entry name" value="Peripla_BP_6"/>
    <property type="match status" value="1"/>
</dbReference>
<keyword evidence="2 3" id="KW-0732">Signal</keyword>
<evidence type="ECO:0000256" key="1">
    <source>
        <dbReference type="ARBA" id="ARBA00010062"/>
    </source>
</evidence>
<dbReference type="Proteomes" id="UP000233398">
    <property type="component" value="Unassembled WGS sequence"/>
</dbReference>
<sequence>MKKFLLFLAILFLQFELTSAQSFRDGVQLYESEQYEEAIEIFSELDTEEALLFIGKSYLALGNYPLSVDYLNRAQESNRASISQEAQYTKAVIHFRTKNFSESLNTLGQLIESDNRTGIQVDARRFYNQIIRYLDIRERFVAMQNAERPSLRLDIAQNSKRQLDPPLFRSLVNELIRLEPNSTLHGELLETLEMDQENSDSTFQYPSPPEGTVYHIGVVLPTFDEDDPDFTIPRNLYYGIMLAADEFNSRNNDKKVELIFKNSAENADTTAMAVTELTWAHHADAVIGPLFSEPAKQMARLSEEYQIPMLAPLANSDELSLDYNYTFQINPTFEVHGINMARYAVQELGLDTLAVITEAESLGRQSALAFRKEAERLGAYISYFFEDDFASIGYDMSEYTEVFTPDEALIDSLGLVPTEAIFAPFTGQASSTMASLLMNDLEAMGSRQIILGSEEWQDADLSAYQERTFEIYHTRASGSAADSSTVAYFEEDFETRFGTAPDRFASIGYDTATFLFQSLETAGNPSYLGRVLRSKQPYNGLALKIHFDGNRINQMLYIRPLTPRAEERFNGNENADN</sequence>
<dbReference type="SUPFAM" id="SSF53822">
    <property type="entry name" value="Periplasmic binding protein-like I"/>
    <property type="match status" value="1"/>
</dbReference>
<dbReference type="InterPro" id="IPR028081">
    <property type="entry name" value="Leu-bd"/>
</dbReference>
<feature type="chain" id="PRO_5014955581" description="Leucine-binding protein domain-containing protein" evidence="3">
    <location>
        <begin position="21"/>
        <end position="577"/>
    </location>
</feature>
<comment type="similarity">
    <text evidence="1">Belongs to the leucine-binding protein family.</text>
</comment>
<dbReference type="PANTHER" id="PTHR30483:SF6">
    <property type="entry name" value="PERIPLASMIC BINDING PROTEIN OF ABC TRANSPORTER FOR NATURAL AMINO ACIDS"/>
    <property type="match status" value="1"/>
</dbReference>
<dbReference type="EMBL" id="PISP01000001">
    <property type="protein sequence ID" value="PKD44803.1"/>
    <property type="molecule type" value="Genomic_DNA"/>
</dbReference>
<reference evidence="5 6" key="1">
    <citation type="submission" date="2017-11" db="EMBL/GenBank/DDBJ databases">
        <title>Rhodohalobacter 15182 sp. nov., isolated from a salt lake.</title>
        <authorList>
            <person name="Han S."/>
        </authorList>
    </citation>
    <scope>NUCLEOTIDE SEQUENCE [LARGE SCALE GENOMIC DNA]</scope>
    <source>
        <strain evidence="5 6">15182</strain>
    </source>
</reference>
<dbReference type="AlphaFoldDB" id="A0A2N0VKT0"/>
<dbReference type="OrthoDB" id="1490175at2"/>
<gene>
    <name evidence="5" type="ORF">CWD77_04890</name>
</gene>
<dbReference type="Gene3D" id="1.25.40.10">
    <property type="entry name" value="Tetratricopeptide repeat domain"/>
    <property type="match status" value="1"/>
</dbReference>
<evidence type="ECO:0000256" key="2">
    <source>
        <dbReference type="ARBA" id="ARBA00022729"/>
    </source>
</evidence>
<dbReference type="Gene3D" id="3.40.50.2300">
    <property type="match status" value="2"/>
</dbReference>
<evidence type="ECO:0000256" key="3">
    <source>
        <dbReference type="SAM" id="SignalP"/>
    </source>
</evidence>
<evidence type="ECO:0000259" key="4">
    <source>
        <dbReference type="Pfam" id="PF13458"/>
    </source>
</evidence>
<keyword evidence="6" id="KW-1185">Reference proteome</keyword>
<protein>
    <recommendedName>
        <fullName evidence="4">Leucine-binding protein domain-containing protein</fullName>
    </recommendedName>
</protein>
<comment type="caution">
    <text evidence="5">The sequence shown here is derived from an EMBL/GenBank/DDBJ whole genome shotgun (WGS) entry which is preliminary data.</text>
</comment>
<dbReference type="SUPFAM" id="SSF48452">
    <property type="entry name" value="TPR-like"/>
    <property type="match status" value="1"/>
</dbReference>
<dbReference type="InterPro" id="IPR011990">
    <property type="entry name" value="TPR-like_helical_dom_sf"/>
</dbReference>
<accession>A0A2N0VKT0</accession>
<dbReference type="InterPro" id="IPR051010">
    <property type="entry name" value="BCAA_transport"/>
</dbReference>
<dbReference type="RefSeq" id="WP_101072091.1">
    <property type="nucleotide sequence ID" value="NZ_PISP01000001.1"/>
</dbReference>
<evidence type="ECO:0000313" key="6">
    <source>
        <dbReference type="Proteomes" id="UP000233398"/>
    </source>
</evidence>
<feature type="signal peptide" evidence="3">
    <location>
        <begin position="1"/>
        <end position="20"/>
    </location>
</feature>
<name>A0A2N0VKT0_9BACT</name>